<evidence type="ECO:0000256" key="6">
    <source>
        <dbReference type="SAM" id="Coils"/>
    </source>
</evidence>
<keyword evidence="4" id="KW-0611">Plant defense</keyword>
<feature type="domain" description="Disease resistance R13L4/SHOC-2-like LRR" evidence="9">
    <location>
        <begin position="928"/>
        <end position="1066"/>
    </location>
</feature>
<evidence type="ECO:0000256" key="2">
    <source>
        <dbReference type="ARBA" id="ARBA00022737"/>
    </source>
</evidence>
<name>A0ABR2FWI7_9ROSI</name>
<accession>A0ABR2FWI7</accession>
<dbReference type="InterPro" id="IPR056789">
    <property type="entry name" value="LRR_R13L1-DRL21"/>
</dbReference>
<dbReference type="Proteomes" id="UP001472677">
    <property type="component" value="Unassembled WGS sequence"/>
</dbReference>
<proteinExistence type="predicted"/>
<keyword evidence="1" id="KW-0433">Leucine-rich repeat</keyword>
<evidence type="ECO:0000256" key="4">
    <source>
        <dbReference type="ARBA" id="ARBA00022821"/>
    </source>
</evidence>
<keyword evidence="5" id="KW-0067">ATP-binding</keyword>
<gene>
    <name evidence="11" type="ORF">V6N12_023048</name>
</gene>
<dbReference type="Pfam" id="PF25019">
    <property type="entry name" value="LRR_R13L1-DRL21"/>
    <property type="match status" value="1"/>
</dbReference>
<dbReference type="PANTHER" id="PTHR36766">
    <property type="entry name" value="PLANT BROAD-SPECTRUM MILDEW RESISTANCE PROTEIN RPW8"/>
    <property type="match status" value="1"/>
</dbReference>
<dbReference type="InterPro" id="IPR058922">
    <property type="entry name" value="WHD_DRP"/>
</dbReference>
<comment type="caution">
    <text evidence="11">The sequence shown here is derived from an EMBL/GenBank/DDBJ whole genome shotgun (WGS) entry which is preliminary data.</text>
</comment>
<sequence>MADVLLSPLVSTILENLSSLFLEEVVLARSLKTQLKSLESTLTTIQAVLLDAEEKQSKSAALKNWLDKLKHAAYDVEDLLDDFKQEARECSLRKDARSKVYSFLFPRIPLSFRIKMGRKFKDAREKLDAIAAEKNKFHLTEGMGEVTTQPNEDRQTSSLVNEPAVFGREDEKGKLRGSTVIVTTRAENIALMMAGAADRVHHLGCLSIGREIVRRCGGVPLAIKALGNILRFKTQESEWLRVKDSEIWDLEDERKRIFEVLRLSYQHLPSYMKRCFSFCSMFPKDTVMEKDDLIALWMANGFIPRRRGPLDLHDTGCEIFSELTRRSFFQEVDEKLDGTVTCKMHDLIHDLATLIMGHEGCVIEPNERLEIPETARHLLVPYGCSSPKVMDLTELSSLRSLILRRIRNHVPGKFSIPSHFISVQKYMKVLHFDHGFSNAAFESLKHLRYLRLNDSMRTLPESTSSLHNLQTLNLHSCSQLEMLPKGMKHLKNLRYLDLRGCNSLTCMPAGLGQLTCLRKLSKFIVGKDNGCGIDELKDLALEGELSITGLVNVKSSREAKNANLIKKQNLRSLTLSWRSDHHEHGNDEEILDALLPHSSLKKLDIIDYQGVSFPYWMMDLLLPNLVEISLEDCERCQQLPPLGKLRFLKVLTIKGMGTLKYIDSNFYGDTESCFPSLKVLTIWKAPCWEEWAAVNGRQHFPLLTSLTIHYCPKLVKLPMLCFPSLKVLGISEAPCLEEWAAVNGRQHFPLLASLSIGDCPKLVKLPMPQSLKRLVVIGTSVGLLKSLMINVTVVKSLWIGEFPELPEGLLQNQKQLEELSMDKISGKPPSNLMDNLSSLKSLFLQNWSQLETLPAGLQNLTCLEDLRLWHCNSLVSLGLNELQGLSSLSSLEINFCKKLRCLSEGVRYLTSLGQLHIWCCPELNSLPQSIRHLSSLRSLSIGGCDKLISLPNEIQHLAMLSELTLEDCSALMSLPQSIQHLSSLRSLHIDGCDKLISLPNEIQHLAMLSELTLCRCSALMSLPQNEIQHLAMLSELAISFCSNLMSLPRGIRSLTALKSLTIFRCPHLERRCQEGSGEDWPTIAHIPHKQIGEEVIFYFF</sequence>
<keyword evidence="3" id="KW-0547">Nucleotide-binding</keyword>
<organism evidence="11 12">
    <name type="scientific">Hibiscus sabdariffa</name>
    <name type="common">roselle</name>
    <dbReference type="NCBI Taxonomy" id="183260"/>
    <lineage>
        <taxon>Eukaryota</taxon>
        <taxon>Viridiplantae</taxon>
        <taxon>Streptophyta</taxon>
        <taxon>Embryophyta</taxon>
        <taxon>Tracheophyta</taxon>
        <taxon>Spermatophyta</taxon>
        <taxon>Magnoliopsida</taxon>
        <taxon>eudicotyledons</taxon>
        <taxon>Gunneridae</taxon>
        <taxon>Pentapetalae</taxon>
        <taxon>rosids</taxon>
        <taxon>malvids</taxon>
        <taxon>Malvales</taxon>
        <taxon>Malvaceae</taxon>
        <taxon>Malvoideae</taxon>
        <taxon>Hibiscus</taxon>
    </lineage>
</organism>
<evidence type="ECO:0000256" key="1">
    <source>
        <dbReference type="ARBA" id="ARBA00022614"/>
    </source>
</evidence>
<dbReference type="SUPFAM" id="SSF52058">
    <property type="entry name" value="L domain-like"/>
    <property type="match status" value="2"/>
</dbReference>
<keyword evidence="12" id="KW-1185">Reference proteome</keyword>
<dbReference type="InterPro" id="IPR038005">
    <property type="entry name" value="RX-like_CC"/>
</dbReference>
<dbReference type="InterPro" id="IPR032675">
    <property type="entry name" value="LRR_dom_sf"/>
</dbReference>
<feature type="coiled-coil region" evidence="6">
    <location>
        <begin position="35"/>
        <end position="86"/>
    </location>
</feature>
<dbReference type="SUPFAM" id="SSF52540">
    <property type="entry name" value="P-loop containing nucleoside triphosphate hydrolases"/>
    <property type="match status" value="1"/>
</dbReference>
<evidence type="ECO:0000259" key="7">
    <source>
        <dbReference type="Pfam" id="PF18052"/>
    </source>
</evidence>
<feature type="domain" description="R13L1/DRL21-like LRR repeat region" evidence="10">
    <location>
        <begin position="533"/>
        <end position="656"/>
    </location>
</feature>
<dbReference type="CDD" id="cd14798">
    <property type="entry name" value="RX-CC_like"/>
    <property type="match status" value="1"/>
</dbReference>
<dbReference type="InterPro" id="IPR055414">
    <property type="entry name" value="LRR_R13L4/SHOC2-like"/>
</dbReference>
<keyword evidence="6" id="KW-0175">Coiled coil</keyword>
<evidence type="ECO:0000259" key="10">
    <source>
        <dbReference type="Pfam" id="PF25019"/>
    </source>
</evidence>
<dbReference type="PANTHER" id="PTHR36766:SF47">
    <property type="entry name" value="NB-ARC DOMAIN-CONTAINING PROTEIN"/>
    <property type="match status" value="1"/>
</dbReference>
<feature type="domain" description="Disease resistance protein winged helix" evidence="8">
    <location>
        <begin position="281"/>
        <end position="352"/>
    </location>
</feature>
<dbReference type="Gene3D" id="1.10.10.10">
    <property type="entry name" value="Winged helix-like DNA-binding domain superfamily/Winged helix DNA-binding domain"/>
    <property type="match status" value="1"/>
</dbReference>
<evidence type="ECO:0000259" key="8">
    <source>
        <dbReference type="Pfam" id="PF23559"/>
    </source>
</evidence>
<dbReference type="InterPro" id="IPR036388">
    <property type="entry name" value="WH-like_DNA-bd_sf"/>
</dbReference>
<dbReference type="InterPro" id="IPR027417">
    <property type="entry name" value="P-loop_NTPase"/>
</dbReference>
<dbReference type="Gene3D" id="1.20.5.4130">
    <property type="match status" value="1"/>
</dbReference>
<evidence type="ECO:0000256" key="3">
    <source>
        <dbReference type="ARBA" id="ARBA00022741"/>
    </source>
</evidence>
<evidence type="ECO:0008006" key="13">
    <source>
        <dbReference type="Google" id="ProtNLM"/>
    </source>
</evidence>
<dbReference type="InterPro" id="IPR041118">
    <property type="entry name" value="Rx_N"/>
</dbReference>
<dbReference type="PRINTS" id="PR00364">
    <property type="entry name" value="DISEASERSIST"/>
</dbReference>
<feature type="domain" description="Disease resistance N-terminal" evidence="7">
    <location>
        <begin position="10"/>
        <end position="94"/>
    </location>
</feature>
<dbReference type="Gene3D" id="3.80.10.10">
    <property type="entry name" value="Ribonuclease Inhibitor"/>
    <property type="match status" value="3"/>
</dbReference>
<dbReference type="Pfam" id="PF23598">
    <property type="entry name" value="LRR_14"/>
    <property type="match status" value="1"/>
</dbReference>
<dbReference type="EMBL" id="JBBPBM010000004">
    <property type="protein sequence ID" value="KAK8588621.1"/>
    <property type="molecule type" value="Genomic_DNA"/>
</dbReference>
<keyword evidence="2" id="KW-0677">Repeat</keyword>
<dbReference type="Pfam" id="PF18052">
    <property type="entry name" value="Rx_N"/>
    <property type="match status" value="1"/>
</dbReference>
<evidence type="ECO:0000259" key="9">
    <source>
        <dbReference type="Pfam" id="PF23598"/>
    </source>
</evidence>
<reference evidence="11 12" key="1">
    <citation type="journal article" date="2024" name="G3 (Bethesda)">
        <title>Genome assembly of Hibiscus sabdariffa L. provides insights into metabolisms of medicinal natural products.</title>
        <authorList>
            <person name="Kim T."/>
        </authorList>
    </citation>
    <scope>NUCLEOTIDE SEQUENCE [LARGE SCALE GENOMIC DNA]</scope>
    <source>
        <strain evidence="11">TK-2024</strain>
        <tissue evidence="11">Old leaves</tissue>
    </source>
</reference>
<evidence type="ECO:0000256" key="5">
    <source>
        <dbReference type="ARBA" id="ARBA00022840"/>
    </source>
</evidence>
<dbReference type="Pfam" id="PF23559">
    <property type="entry name" value="WHD_DRP"/>
    <property type="match status" value="1"/>
</dbReference>
<evidence type="ECO:0000313" key="12">
    <source>
        <dbReference type="Proteomes" id="UP001472677"/>
    </source>
</evidence>
<protein>
    <recommendedName>
        <fullName evidence="13">Rx N-terminal domain-containing protein</fullName>
    </recommendedName>
</protein>
<evidence type="ECO:0000313" key="11">
    <source>
        <dbReference type="EMBL" id="KAK8588621.1"/>
    </source>
</evidence>